<reference evidence="1 2" key="1">
    <citation type="journal article" date="2018" name="BMC Genomics">
        <title>Genomic comparison of Trypanosoma conorhini and Trypanosoma rangeli to Trypanosoma cruzi strains of high and low virulence.</title>
        <authorList>
            <person name="Bradwell K.R."/>
            <person name="Koparde V.N."/>
            <person name="Matveyev A.V."/>
            <person name="Serrano M.G."/>
            <person name="Alves J.M."/>
            <person name="Parikh H."/>
            <person name="Huang B."/>
            <person name="Lee V."/>
            <person name="Espinosa-Alvarez O."/>
            <person name="Ortiz P.A."/>
            <person name="Costa-Martins A.G."/>
            <person name="Teixeira M.M."/>
            <person name="Buck G.A."/>
        </authorList>
    </citation>
    <scope>NUCLEOTIDE SEQUENCE [LARGE SCALE GENOMIC DNA]</scope>
    <source>
        <strain evidence="1 2">AM80</strain>
    </source>
</reference>
<dbReference type="AlphaFoldDB" id="A0A3R7RR11"/>
<keyword evidence="2" id="KW-1185">Reference proteome</keyword>
<proteinExistence type="predicted"/>
<dbReference type="GeneID" id="40325079"/>
<evidence type="ECO:0000313" key="1">
    <source>
        <dbReference type="EMBL" id="RNF11019.1"/>
    </source>
</evidence>
<sequence length="109" mass="11399">MVYKIPPRFRTPLTQMDDTAAAWIHKHFAARWEAVRQAFFSGGVSACVPPAGAVAEQPERQASDDGGAYLQAAVAVVGGGDDTANSGVSTLELCVAPVPGVALRCRLCV</sequence>
<dbReference type="RefSeq" id="XP_029241913.1">
    <property type="nucleotide sequence ID" value="XM_029378199.1"/>
</dbReference>
<comment type="caution">
    <text evidence="1">The sequence shown here is derived from an EMBL/GenBank/DDBJ whole genome shotgun (WGS) entry which is preliminary data.</text>
</comment>
<dbReference type="Proteomes" id="UP000283634">
    <property type="component" value="Unassembled WGS sequence"/>
</dbReference>
<accession>A0A3R7RR11</accession>
<evidence type="ECO:0000313" key="2">
    <source>
        <dbReference type="Proteomes" id="UP000283634"/>
    </source>
</evidence>
<dbReference type="EMBL" id="MKGL01000023">
    <property type="protein sequence ID" value="RNF11019.1"/>
    <property type="molecule type" value="Genomic_DNA"/>
</dbReference>
<organism evidence="1 2">
    <name type="scientific">Trypanosoma rangeli</name>
    <dbReference type="NCBI Taxonomy" id="5698"/>
    <lineage>
        <taxon>Eukaryota</taxon>
        <taxon>Discoba</taxon>
        <taxon>Euglenozoa</taxon>
        <taxon>Kinetoplastea</taxon>
        <taxon>Metakinetoplastina</taxon>
        <taxon>Trypanosomatida</taxon>
        <taxon>Trypanosomatidae</taxon>
        <taxon>Trypanosoma</taxon>
        <taxon>Herpetosoma</taxon>
    </lineage>
</organism>
<name>A0A3R7RR11_TRYRA</name>
<gene>
    <name evidence="1" type="ORF">TraAM80_01146</name>
</gene>
<protein>
    <submittedName>
        <fullName evidence="1">Uncharacterized protein</fullName>
    </submittedName>
</protein>